<evidence type="ECO:0000256" key="1">
    <source>
        <dbReference type="SAM" id="SignalP"/>
    </source>
</evidence>
<keyword evidence="3" id="KW-1185">Reference proteome</keyword>
<evidence type="ECO:0000313" key="3">
    <source>
        <dbReference type="Proteomes" id="UP001595698"/>
    </source>
</evidence>
<dbReference type="EMBL" id="JBHSBC010000009">
    <property type="protein sequence ID" value="MFC3980445.1"/>
    <property type="molecule type" value="Genomic_DNA"/>
</dbReference>
<feature type="chain" id="PRO_5046202226" evidence="1">
    <location>
        <begin position="31"/>
        <end position="122"/>
    </location>
</feature>
<protein>
    <submittedName>
        <fullName evidence="2">Uncharacterized protein</fullName>
    </submittedName>
</protein>
<name>A0ABV8EXH7_9ACTN</name>
<proteinExistence type="predicted"/>
<reference evidence="3" key="1">
    <citation type="journal article" date="2019" name="Int. J. Syst. Evol. Microbiol.">
        <title>The Global Catalogue of Microorganisms (GCM) 10K type strain sequencing project: providing services to taxonomists for standard genome sequencing and annotation.</title>
        <authorList>
            <consortium name="The Broad Institute Genomics Platform"/>
            <consortium name="The Broad Institute Genome Sequencing Center for Infectious Disease"/>
            <person name="Wu L."/>
            <person name="Ma J."/>
        </authorList>
    </citation>
    <scope>NUCLEOTIDE SEQUENCE [LARGE SCALE GENOMIC DNA]</scope>
    <source>
        <strain evidence="3">TBRC 7912</strain>
    </source>
</reference>
<feature type="signal peptide" evidence="1">
    <location>
        <begin position="1"/>
        <end position="30"/>
    </location>
</feature>
<gene>
    <name evidence="2" type="ORF">ACFOYY_09950</name>
</gene>
<dbReference type="Proteomes" id="UP001595698">
    <property type="component" value="Unassembled WGS sequence"/>
</dbReference>
<comment type="caution">
    <text evidence="2">The sequence shown here is derived from an EMBL/GenBank/DDBJ whole genome shotgun (WGS) entry which is preliminary data.</text>
</comment>
<evidence type="ECO:0000313" key="2">
    <source>
        <dbReference type="EMBL" id="MFC3980445.1"/>
    </source>
</evidence>
<organism evidence="2 3">
    <name type="scientific">Streptosporangium jomthongense</name>
    <dbReference type="NCBI Taxonomy" id="1193683"/>
    <lineage>
        <taxon>Bacteria</taxon>
        <taxon>Bacillati</taxon>
        <taxon>Actinomycetota</taxon>
        <taxon>Actinomycetes</taxon>
        <taxon>Streptosporangiales</taxon>
        <taxon>Streptosporangiaceae</taxon>
        <taxon>Streptosporangium</taxon>
    </lineage>
</organism>
<dbReference type="RefSeq" id="WP_386189505.1">
    <property type="nucleotide sequence ID" value="NZ_JBHSBC010000009.1"/>
</dbReference>
<sequence length="122" mass="12989">MRAPSSSLRVTAVAAVAAAGLLTAVGPANAAQARVPQAPTAVAASDCGGTITHKDTHRYGRHTRTYRITWANCGSRTSRKKVDIRWARDLPCRTIPGGSTVTWTATYPIKALAPYPRSIKNC</sequence>
<keyword evidence="1" id="KW-0732">Signal</keyword>
<accession>A0ABV8EXH7</accession>